<feature type="transmembrane region" description="Helical" evidence="1">
    <location>
        <begin position="6"/>
        <end position="25"/>
    </location>
</feature>
<proteinExistence type="predicted"/>
<dbReference type="EMBL" id="CP147846">
    <property type="protein sequence ID" value="WXG68323.1"/>
    <property type="molecule type" value="Genomic_DNA"/>
</dbReference>
<gene>
    <name evidence="2" type="ORF">WDS16_24525</name>
</gene>
<reference evidence="2 3" key="1">
    <citation type="submission" date="2024-03" db="EMBL/GenBank/DDBJ databases">
        <title>Natural products discovery in diverse microorganisms through a two-stage MS feature dereplication strategy.</title>
        <authorList>
            <person name="Zhang R."/>
        </authorList>
    </citation>
    <scope>NUCLEOTIDE SEQUENCE [LARGE SCALE GENOMIC DNA]</scope>
    <source>
        <strain evidence="2 3">18930</strain>
    </source>
</reference>
<keyword evidence="1" id="KW-0472">Membrane</keyword>
<evidence type="ECO:0000313" key="3">
    <source>
        <dbReference type="Proteomes" id="UP001432000"/>
    </source>
</evidence>
<keyword evidence="1" id="KW-0812">Transmembrane</keyword>
<protein>
    <submittedName>
        <fullName evidence="2">Uncharacterized protein</fullName>
    </submittedName>
</protein>
<accession>A0ABZ2PKC6</accession>
<dbReference type="RefSeq" id="WP_338888455.1">
    <property type="nucleotide sequence ID" value="NZ_CP147846.1"/>
</dbReference>
<organism evidence="2 3">
    <name type="scientific">Rhodococcus sovatensis</name>
    <dbReference type="NCBI Taxonomy" id="1805840"/>
    <lineage>
        <taxon>Bacteria</taxon>
        <taxon>Bacillati</taxon>
        <taxon>Actinomycetota</taxon>
        <taxon>Actinomycetes</taxon>
        <taxon>Mycobacteriales</taxon>
        <taxon>Nocardiaceae</taxon>
        <taxon>Rhodococcus</taxon>
    </lineage>
</organism>
<evidence type="ECO:0000313" key="2">
    <source>
        <dbReference type="EMBL" id="WXG68323.1"/>
    </source>
</evidence>
<dbReference type="Proteomes" id="UP001432000">
    <property type="component" value="Chromosome"/>
</dbReference>
<sequence>MTGVLIGVAIWLAVAMLVAIVLGRVSRRADSEELGSALNWDTDDIEESVPHDR</sequence>
<name>A0ABZ2PKC6_9NOCA</name>
<keyword evidence="3" id="KW-1185">Reference proteome</keyword>
<evidence type="ECO:0000256" key="1">
    <source>
        <dbReference type="SAM" id="Phobius"/>
    </source>
</evidence>
<keyword evidence="1" id="KW-1133">Transmembrane helix</keyword>